<dbReference type="GO" id="GO:0005975">
    <property type="term" value="P:carbohydrate metabolic process"/>
    <property type="evidence" value="ECO:0007669"/>
    <property type="project" value="InterPro"/>
</dbReference>
<reference evidence="2 3" key="1">
    <citation type="journal article" date="2019" name="Nat. Med.">
        <title>A library of human gut bacterial isolates paired with longitudinal multiomics data enables mechanistic microbiome research.</title>
        <authorList>
            <person name="Poyet M."/>
            <person name="Groussin M."/>
            <person name="Gibbons S.M."/>
            <person name="Avila-Pacheco J."/>
            <person name="Jiang X."/>
            <person name="Kearney S.M."/>
            <person name="Perrotta A.R."/>
            <person name="Berdy B."/>
            <person name="Zhao S."/>
            <person name="Lieberman T.D."/>
            <person name="Swanson P.K."/>
            <person name="Smith M."/>
            <person name="Roesemann S."/>
            <person name="Alexander J.E."/>
            <person name="Rich S.A."/>
            <person name="Livny J."/>
            <person name="Vlamakis H."/>
            <person name="Clish C."/>
            <person name="Bullock K."/>
            <person name="Deik A."/>
            <person name="Scott J."/>
            <person name="Pierce K.A."/>
            <person name="Xavier R.J."/>
            <person name="Alm E.J."/>
        </authorList>
    </citation>
    <scope>NUCLEOTIDE SEQUENCE [LARGE SCALE GENOMIC DNA]</scope>
    <source>
        <strain evidence="2 3">BIOML-A7</strain>
    </source>
</reference>
<organism evidence="2 3">
    <name type="scientific">Bacteroides cellulosilyticus</name>
    <dbReference type="NCBI Taxonomy" id="246787"/>
    <lineage>
        <taxon>Bacteria</taxon>
        <taxon>Pseudomonadati</taxon>
        <taxon>Bacteroidota</taxon>
        <taxon>Bacteroidia</taxon>
        <taxon>Bacteroidales</taxon>
        <taxon>Bacteroidaceae</taxon>
        <taxon>Bacteroides</taxon>
    </lineage>
</organism>
<dbReference type="RefSeq" id="WP_149950693.1">
    <property type="nucleotide sequence ID" value="NZ_RCXI01000037.1"/>
</dbReference>
<evidence type="ECO:0000313" key="3">
    <source>
        <dbReference type="Proteomes" id="UP000325055"/>
    </source>
</evidence>
<feature type="domain" description="DUF5703" evidence="1">
    <location>
        <begin position="29"/>
        <end position="312"/>
    </location>
</feature>
<sequence>MNLKQGIIIICLLLVLQLYGQSLSDYNPIWNTPSKGSHESMPCGGGSIGMNVWVENGELYFYFSRSGTFDANNGFLKGGRVKIHLTPNPFESGDFRQELKLEDGYIEITAGKEKNIIEIWADVFHPVIHVDVKGSRKTDIEVSYESWRYKNRLLRKDESHFNSYKGNPPEGLFTAKDSIGFIDNQIGFCHRNAAETVFDRTVERQGLNDVKDQMMNPLKHLTFGGRIYGDNLVAGKTYTGIYTDTDFKGWSLKSRKPAQEHQIRLALATLQCENPADWETMLNKTISKVQTDKKAKQKTRQWWNSYWKRSYVFIDSGKIGSDYWKVGRNYQLFRYMLGCNAYGSEPTKFNGGLFTFDPVHIDSTRVFTPDFRLWGGGTMTAQNQRLVYFPMLKSGDFDMMKPQFDFYERMLDNAKLRTKVYWNHEGACFSEQIENFGLPNLAEYDWKPRHEGFPVGVDSNPWLEYTWDTALEFALMMFDAHLYNNEPIVPHLPFIESLLTFFDEHYSYLALRRGTNKLDGDGHLVLYPGSACETYKMATNATSTVAALKVITEKLLELPELDATQREHWSGFLKRIPPISHREVQGKKTISPAKMWERINNSEVPSLYPVYPWRIYGIGQPELQTAINTYLYDPEAIEFRSHIGWKQDNIFAACLGLTEEAERLTLLKLSDGPHRFPAFWGPGFDWTPDHNWGGSGMIGLQEMLLQANGDSILLFPAWPENRDVHFKLHAPKQTTVEVTLRNNKIEFMQVEPKTREKDIVICLPSHFNHKSFYHE</sequence>
<dbReference type="Pfam" id="PF18961">
    <property type="entry name" value="DUF5703_N"/>
    <property type="match status" value="1"/>
</dbReference>
<dbReference type="InterPro" id="IPR008928">
    <property type="entry name" value="6-hairpin_glycosidase_sf"/>
</dbReference>
<accession>A0A5M6A1B0</accession>
<comment type="caution">
    <text evidence="2">The sequence shown here is derived from an EMBL/GenBank/DDBJ whole genome shotgun (WGS) entry which is preliminary data.</text>
</comment>
<name>A0A5M6A1B0_9BACE</name>
<evidence type="ECO:0000313" key="2">
    <source>
        <dbReference type="EMBL" id="KAA5402397.1"/>
    </source>
</evidence>
<dbReference type="Gene3D" id="1.50.10.10">
    <property type="match status" value="1"/>
</dbReference>
<dbReference type="InterPro" id="IPR043757">
    <property type="entry name" value="DUF5703_N"/>
</dbReference>
<dbReference type="InterPro" id="IPR012341">
    <property type="entry name" value="6hp_glycosidase-like_sf"/>
</dbReference>
<evidence type="ECO:0000259" key="1">
    <source>
        <dbReference type="Pfam" id="PF18961"/>
    </source>
</evidence>
<dbReference type="EMBL" id="VVYW01000036">
    <property type="protein sequence ID" value="KAA5402397.1"/>
    <property type="molecule type" value="Genomic_DNA"/>
</dbReference>
<proteinExistence type="predicted"/>
<dbReference type="SUPFAM" id="SSF48208">
    <property type="entry name" value="Six-hairpin glycosidases"/>
    <property type="match status" value="1"/>
</dbReference>
<dbReference type="Proteomes" id="UP000325055">
    <property type="component" value="Unassembled WGS sequence"/>
</dbReference>
<gene>
    <name evidence="2" type="ORF">F2Y86_26090</name>
</gene>
<protein>
    <recommendedName>
        <fullName evidence="1">DUF5703 domain-containing protein</fullName>
    </recommendedName>
</protein>
<dbReference type="AlphaFoldDB" id="A0A5M6A1B0"/>